<feature type="signal peptide" evidence="1">
    <location>
        <begin position="1"/>
        <end position="26"/>
    </location>
</feature>
<sequence>MIKHLKAVVALSGLTLSGLGAPAAQAASLFQGTIGKQPVTLYLSLVNTVTTGVYFYDRHRTPIRLKPTISHTSGDTHIDELDADGLPAARLALPSDINPPKSYDGTWVSYRTGQKLPIHLNLVAYSAYGAEPVPILQAASTDRWYFVIPSIATLDRVIEVRDKKTGDLVQALTPAHGALCDWGIDTVKVKKDGPAPELSVAGVTVENGACVGAAFAWDPQKQAFREVRP</sequence>
<evidence type="ECO:0000256" key="1">
    <source>
        <dbReference type="SAM" id="SignalP"/>
    </source>
</evidence>
<dbReference type="Proteomes" id="UP000298234">
    <property type="component" value="Unassembled WGS sequence"/>
</dbReference>
<dbReference type="EMBL" id="SNSQ01000005">
    <property type="protein sequence ID" value="TEU52307.1"/>
    <property type="molecule type" value="Genomic_DNA"/>
</dbReference>
<evidence type="ECO:0000313" key="3">
    <source>
        <dbReference type="Proteomes" id="UP000298234"/>
    </source>
</evidence>
<proteinExistence type="predicted"/>
<accession>A0AAQ1YWV0</accession>
<dbReference type="RefSeq" id="WP_059694787.1">
    <property type="nucleotide sequence ID" value="NZ_CADEUX010000010.1"/>
</dbReference>
<evidence type="ECO:0000313" key="2">
    <source>
        <dbReference type="EMBL" id="TEU52307.1"/>
    </source>
</evidence>
<name>A0AAQ1YWV0_BURCE</name>
<dbReference type="AlphaFoldDB" id="A0AAQ1YWV0"/>
<reference evidence="2 3" key="1">
    <citation type="submission" date="2019-03" db="EMBL/GenBank/DDBJ databases">
        <title>Burkholderia cepacia outbreak.</title>
        <authorList>
            <person name="Farzana R."/>
            <person name="Walsh T.R."/>
        </authorList>
    </citation>
    <scope>NUCLEOTIDE SEQUENCE [LARGE SCALE GENOMIC DNA]</scope>
    <source>
        <strain evidence="3">d13</strain>
    </source>
</reference>
<feature type="chain" id="PRO_5043054185" evidence="1">
    <location>
        <begin position="27"/>
        <end position="229"/>
    </location>
</feature>
<gene>
    <name evidence="2" type="ORF">E3D37_06550</name>
</gene>
<comment type="caution">
    <text evidence="2">The sequence shown here is derived from an EMBL/GenBank/DDBJ whole genome shotgun (WGS) entry which is preliminary data.</text>
</comment>
<keyword evidence="1" id="KW-0732">Signal</keyword>
<protein>
    <submittedName>
        <fullName evidence="2">Uncharacterized protein</fullName>
    </submittedName>
</protein>
<organism evidence="2 3">
    <name type="scientific">Burkholderia cepacia</name>
    <name type="common">Pseudomonas cepacia</name>
    <dbReference type="NCBI Taxonomy" id="292"/>
    <lineage>
        <taxon>Bacteria</taxon>
        <taxon>Pseudomonadati</taxon>
        <taxon>Pseudomonadota</taxon>
        <taxon>Betaproteobacteria</taxon>
        <taxon>Burkholderiales</taxon>
        <taxon>Burkholderiaceae</taxon>
        <taxon>Burkholderia</taxon>
        <taxon>Burkholderia cepacia complex</taxon>
    </lineage>
</organism>